<feature type="compositionally biased region" description="Acidic residues" evidence="1">
    <location>
        <begin position="967"/>
        <end position="982"/>
    </location>
</feature>
<proteinExistence type="predicted"/>
<feature type="domain" description="DUF6589" evidence="2">
    <location>
        <begin position="391"/>
        <end position="859"/>
    </location>
</feature>
<accession>A0AAD6ZKX9</accession>
<feature type="compositionally biased region" description="Acidic residues" evidence="1">
    <location>
        <begin position="1003"/>
        <end position="1042"/>
    </location>
</feature>
<evidence type="ECO:0000259" key="2">
    <source>
        <dbReference type="Pfam" id="PF20231"/>
    </source>
</evidence>
<dbReference type="Pfam" id="PF20231">
    <property type="entry name" value="DUF6589"/>
    <property type="match status" value="1"/>
</dbReference>
<dbReference type="EMBL" id="JARIHO010000041">
    <property type="protein sequence ID" value="KAJ7327496.1"/>
    <property type="molecule type" value="Genomic_DNA"/>
</dbReference>
<evidence type="ECO:0000313" key="4">
    <source>
        <dbReference type="Proteomes" id="UP001218218"/>
    </source>
</evidence>
<feature type="compositionally biased region" description="Basic and acidic residues" evidence="1">
    <location>
        <begin position="696"/>
        <end position="706"/>
    </location>
</feature>
<gene>
    <name evidence="3" type="ORF">DFH08DRAFT_710387</name>
</gene>
<sequence>MEFHNIDPSTFYSSPAPRAKSSRAPLQIPATPTPTAQLPTVPPSTQPRLRAPRRTIWDKINDVLGHIHTDFDGLGHFLQILFYIRPHGTKDVRSRRHVAMVTRFLQGQSNVTMGDIIELIYNHRQSQPPPDSEQRQLAFSHGTPPANLLFARTCLSSWALILVAKEARRQIGALTRNDPTDPTDTTQMRASSNGRVNGVVADWDKLADNLSIPKLAAKYARRGGVPWYLTEMMTAPTKAGVVVLRQRRPHTTALGAISSFIFSRNRYATGHLALPLAVWQFACKSHVDEKRIFSRFGFTVHDSTARACLNSLTDTGLTKLRDSVAAGIAVGQMRWHYVLDNVQKFCRQRDLRLGRQDVLKVGCAATAIFLEDCAPGAFDLQDHLDRVMKQGRKEMTTESLYTDIDWDYIHNLTALHWVRILVTFIPQLAHLRKTVELEFNSARMTKRRLPRNRKTVVQPLGTNAERETETQGMMRAMLDFEKQMGLDEPAMEKLIITPRGDGASIAAMWRIKKYLSAHPNHYKAFRNRVPPGPEIWHTRWTQLNSISSNCYGPAASKDPFSLSKSATAAGAKRPTDLKKVDFWPTSRSMTLFFEARVLDCWRIFFKADDIIAHFASGDASLPDLETLWGNARLLVRRYASQEAYHQALSRDFSDSASEEMKIPHGTPWTTPADINPNAPIAETTPDADDLGNGAAEPEKPSVHTEATDFSGDRTLANECLFLQDMGWWVIAAHAVPDGEIGRLWEVMKIWIFCFSGSSNRNYAGYLLETYCLHRYETSQDFSDAMLNNWLINLSGKKYSECDYNQEWFNNWLEELVDHKGGDFDDHFYRHTLAPNVFHFLRFKEHIQDAFELKHRSKTHGAPHLRNEFQQLLRMHKEDELHSFRPGRTLGLAAVNYFGQGYERLEDGRMDQFIEQSTAYSDIMIDVLRPAAPVPDPPTATDNTEELERMVQYAIDNPDLFPEPFADGSDDEDGEVEGMDDTTGDIGIHGLEYSEVPYIRATDDSESESSDEDGEQASEQEEEEMDQDLIMADEDYSTDEEKQ</sequence>
<feature type="compositionally biased region" description="Low complexity" evidence="1">
    <location>
        <begin position="13"/>
        <end position="39"/>
    </location>
</feature>
<evidence type="ECO:0000313" key="3">
    <source>
        <dbReference type="EMBL" id="KAJ7327496.1"/>
    </source>
</evidence>
<evidence type="ECO:0000256" key="1">
    <source>
        <dbReference type="SAM" id="MobiDB-lite"/>
    </source>
</evidence>
<feature type="region of interest" description="Disordered" evidence="1">
    <location>
        <begin position="958"/>
        <end position="1042"/>
    </location>
</feature>
<feature type="region of interest" description="Disordered" evidence="1">
    <location>
        <begin position="1"/>
        <end position="48"/>
    </location>
</feature>
<name>A0AAD6ZKX9_9AGAR</name>
<dbReference type="Proteomes" id="UP001218218">
    <property type="component" value="Unassembled WGS sequence"/>
</dbReference>
<reference evidence="3" key="1">
    <citation type="submission" date="2023-03" db="EMBL/GenBank/DDBJ databases">
        <title>Massive genome expansion in bonnet fungi (Mycena s.s.) driven by repeated elements and novel gene families across ecological guilds.</title>
        <authorList>
            <consortium name="Lawrence Berkeley National Laboratory"/>
            <person name="Harder C.B."/>
            <person name="Miyauchi S."/>
            <person name="Viragh M."/>
            <person name="Kuo A."/>
            <person name="Thoen E."/>
            <person name="Andreopoulos B."/>
            <person name="Lu D."/>
            <person name="Skrede I."/>
            <person name="Drula E."/>
            <person name="Henrissat B."/>
            <person name="Morin E."/>
            <person name="Kohler A."/>
            <person name="Barry K."/>
            <person name="LaButti K."/>
            <person name="Morin E."/>
            <person name="Salamov A."/>
            <person name="Lipzen A."/>
            <person name="Mereny Z."/>
            <person name="Hegedus B."/>
            <person name="Baldrian P."/>
            <person name="Stursova M."/>
            <person name="Weitz H."/>
            <person name="Taylor A."/>
            <person name="Grigoriev I.V."/>
            <person name="Nagy L.G."/>
            <person name="Martin F."/>
            <person name="Kauserud H."/>
        </authorList>
    </citation>
    <scope>NUCLEOTIDE SEQUENCE</scope>
    <source>
        <strain evidence="3">CBHHK002</strain>
    </source>
</reference>
<protein>
    <recommendedName>
        <fullName evidence="2">DUF6589 domain-containing protein</fullName>
    </recommendedName>
</protein>
<comment type="caution">
    <text evidence="3">The sequence shown here is derived from an EMBL/GenBank/DDBJ whole genome shotgun (WGS) entry which is preliminary data.</text>
</comment>
<keyword evidence="4" id="KW-1185">Reference proteome</keyword>
<organism evidence="3 4">
    <name type="scientific">Mycena albidolilacea</name>
    <dbReference type="NCBI Taxonomy" id="1033008"/>
    <lineage>
        <taxon>Eukaryota</taxon>
        <taxon>Fungi</taxon>
        <taxon>Dikarya</taxon>
        <taxon>Basidiomycota</taxon>
        <taxon>Agaricomycotina</taxon>
        <taxon>Agaricomycetes</taxon>
        <taxon>Agaricomycetidae</taxon>
        <taxon>Agaricales</taxon>
        <taxon>Marasmiineae</taxon>
        <taxon>Mycenaceae</taxon>
        <taxon>Mycena</taxon>
    </lineage>
</organism>
<feature type="region of interest" description="Disordered" evidence="1">
    <location>
        <begin position="655"/>
        <end position="706"/>
    </location>
</feature>
<dbReference type="InterPro" id="IPR046496">
    <property type="entry name" value="DUF6589"/>
</dbReference>
<dbReference type="AlphaFoldDB" id="A0AAD6ZKX9"/>